<dbReference type="PANTHER" id="PTHR42700:SF1">
    <property type="entry name" value="SULFATE ADENYLYLTRANSFERASE"/>
    <property type="match status" value="1"/>
</dbReference>
<comment type="pathway">
    <text evidence="3">Sulfur metabolism; hydrogen sulfide biosynthesis; sulfite from sulfate: step 2/3.</text>
</comment>
<dbReference type="Gene3D" id="3.40.50.620">
    <property type="entry name" value="HUPs"/>
    <property type="match status" value="1"/>
</dbReference>
<evidence type="ECO:0000256" key="6">
    <source>
        <dbReference type="ARBA" id="ARBA00022741"/>
    </source>
</evidence>
<dbReference type="PANTHER" id="PTHR42700">
    <property type="entry name" value="SULFATE ADENYLYLTRANSFERASE"/>
    <property type="match status" value="1"/>
</dbReference>
<dbReference type="Pfam" id="PF01747">
    <property type="entry name" value="ATP-sulfurylase"/>
    <property type="match status" value="1"/>
</dbReference>
<dbReference type="InterPro" id="IPR014729">
    <property type="entry name" value="Rossmann-like_a/b/a_fold"/>
</dbReference>
<evidence type="ECO:0000256" key="5">
    <source>
        <dbReference type="ARBA" id="ARBA00022679"/>
    </source>
</evidence>
<dbReference type="GO" id="GO:0005737">
    <property type="term" value="C:cytoplasm"/>
    <property type="evidence" value="ECO:0007669"/>
    <property type="project" value="TreeGrafter"/>
</dbReference>
<dbReference type="GO" id="GO:0010134">
    <property type="term" value="P:sulfate assimilation via adenylyl sulfate reduction"/>
    <property type="evidence" value="ECO:0007669"/>
    <property type="project" value="TreeGrafter"/>
</dbReference>
<protein>
    <recommendedName>
        <fullName evidence="4">adenylyl-sulfate kinase</fullName>
        <ecNumber evidence="4">2.7.1.25</ecNumber>
    </recommendedName>
</protein>
<dbReference type="Pfam" id="PF14306">
    <property type="entry name" value="PUA_2"/>
    <property type="match status" value="1"/>
</dbReference>
<feature type="domain" description="Sulphate adenylyltransferase catalytic" evidence="9">
    <location>
        <begin position="134"/>
        <end position="275"/>
    </location>
</feature>
<feature type="domain" description="APS kinase" evidence="8">
    <location>
        <begin position="330"/>
        <end position="483"/>
    </location>
</feature>
<organism evidence="11 12">
    <name type="scientific">Glycomyces sambucus</name>
    <dbReference type="NCBI Taxonomy" id="380244"/>
    <lineage>
        <taxon>Bacteria</taxon>
        <taxon>Bacillati</taxon>
        <taxon>Actinomycetota</taxon>
        <taxon>Actinomycetes</taxon>
        <taxon>Glycomycetales</taxon>
        <taxon>Glycomycetaceae</taxon>
        <taxon>Glycomyces</taxon>
    </lineage>
</organism>
<dbReference type="NCBIfam" id="TIGR00455">
    <property type="entry name" value="apsK"/>
    <property type="match status" value="1"/>
</dbReference>
<dbReference type="SUPFAM" id="SSF52374">
    <property type="entry name" value="Nucleotidylyl transferase"/>
    <property type="match status" value="1"/>
</dbReference>
<dbReference type="InterPro" id="IPR002891">
    <property type="entry name" value="APS"/>
</dbReference>
<keyword evidence="7" id="KW-0067">ATP-binding</keyword>
<feature type="domain" description="ATP-sulfurylase PUA-like" evidence="10">
    <location>
        <begin position="22"/>
        <end position="79"/>
    </location>
</feature>
<dbReference type="InterPro" id="IPR050512">
    <property type="entry name" value="Sulf_AdTrans/APS_kinase"/>
</dbReference>
<dbReference type="GO" id="GO:0019379">
    <property type="term" value="P:sulfate assimilation, phosphoadenylyl sulfate reduction by phosphoadenylyl-sulfate reductase (thioredoxin)"/>
    <property type="evidence" value="ECO:0007669"/>
    <property type="project" value="TreeGrafter"/>
</dbReference>
<evidence type="ECO:0000256" key="4">
    <source>
        <dbReference type="ARBA" id="ARBA00012121"/>
    </source>
</evidence>
<accession>A0A1G9KTI8</accession>
<dbReference type="OrthoDB" id="9804504at2"/>
<dbReference type="CDD" id="cd02027">
    <property type="entry name" value="APSK"/>
    <property type="match status" value="1"/>
</dbReference>
<evidence type="ECO:0000256" key="1">
    <source>
        <dbReference type="ARBA" id="ARBA00001823"/>
    </source>
</evidence>
<evidence type="ECO:0000259" key="10">
    <source>
        <dbReference type="Pfam" id="PF14306"/>
    </source>
</evidence>
<dbReference type="Proteomes" id="UP000198662">
    <property type="component" value="Unassembled WGS sequence"/>
</dbReference>
<dbReference type="InterPro" id="IPR015947">
    <property type="entry name" value="PUA-like_sf"/>
</dbReference>
<dbReference type="FunFam" id="3.40.50.300:FF:000802">
    <property type="entry name" value="Sulfate adenylyltransferase"/>
    <property type="match status" value="1"/>
</dbReference>
<dbReference type="InterPro" id="IPR059117">
    <property type="entry name" value="APS_kinase_dom"/>
</dbReference>
<evidence type="ECO:0000259" key="9">
    <source>
        <dbReference type="Pfam" id="PF01747"/>
    </source>
</evidence>
<dbReference type="RefSeq" id="WP_091053427.1">
    <property type="nucleotide sequence ID" value="NZ_FNGF01000006.1"/>
</dbReference>
<evidence type="ECO:0000259" key="8">
    <source>
        <dbReference type="Pfam" id="PF01583"/>
    </source>
</evidence>
<keyword evidence="6" id="KW-0547">Nucleotide-binding</keyword>
<dbReference type="GO" id="GO:0005524">
    <property type="term" value="F:ATP binding"/>
    <property type="evidence" value="ECO:0007669"/>
    <property type="project" value="UniProtKB-KW"/>
</dbReference>
<dbReference type="SUPFAM" id="SSF52540">
    <property type="entry name" value="P-loop containing nucleoside triphosphate hydrolases"/>
    <property type="match status" value="1"/>
</dbReference>
<evidence type="ECO:0000256" key="2">
    <source>
        <dbReference type="ARBA" id="ARBA00002632"/>
    </source>
</evidence>
<reference evidence="12" key="1">
    <citation type="submission" date="2016-10" db="EMBL/GenBank/DDBJ databases">
        <authorList>
            <person name="Varghese N."/>
            <person name="Submissions S."/>
        </authorList>
    </citation>
    <scope>NUCLEOTIDE SEQUENCE [LARGE SCALE GENOMIC DNA]</scope>
    <source>
        <strain evidence="12">CGMCC 4.3147</strain>
    </source>
</reference>
<comment type="catalytic activity">
    <reaction evidence="1">
        <text>adenosine 5'-phosphosulfate + ATP = 3'-phosphoadenylyl sulfate + ADP + H(+)</text>
        <dbReference type="Rhea" id="RHEA:24152"/>
        <dbReference type="ChEBI" id="CHEBI:15378"/>
        <dbReference type="ChEBI" id="CHEBI:30616"/>
        <dbReference type="ChEBI" id="CHEBI:58243"/>
        <dbReference type="ChEBI" id="CHEBI:58339"/>
        <dbReference type="ChEBI" id="CHEBI:456216"/>
        <dbReference type="EC" id="2.7.1.25"/>
    </reaction>
</comment>
<keyword evidence="5 11" id="KW-0808">Transferase</keyword>
<dbReference type="EC" id="2.7.1.25" evidence="4"/>
<evidence type="ECO:0000313" key="12">
    <source>
        <dbReference type="Proteomes" id="UP000198662"/>
    </source>
</evidence>
<dbReference type="SUPFAM" id="SSF88697">
    <property type="entry name" value="PUA domain-like"/>
    <property type="match status" value="1"/>
</dbReference>
<name>A0A1G9KTI8_9ACTN</name>
<dbReference type="STRING" id="380244.SAMN05216298_4245"/>
<dbReference type="Gene3D" id="3.40.50.300">
    <property type="entry name" value="P-loop containing nucleotide triphosphate hydrolases"/>
    <property type="match status" value="1"/>
</dbReference>
<gene>
    <name evidence="11" type="ORF">SAMN05216298_4245</name>
</gene>
<dbReference type="EMBL" id="FNGF01000006">
    <property type="protein sequence ID" value="SDL53031.1"/>
    <property type="molecule type" value="Genomic_DNA"/>
</dbReference>
<dbReference type="GO" id="GO:0004020">
    <property type="term" value="F:adenylylsulfate kinase activity"/>
    <property type="evidence" value="ECO:0007669"/>
    <property type="project" value="UniProtKB-EC"/>
</dbReference>
<dbReference type="AlphaFoldDB" id="A0A1G9KTI8"/>
<keyword evidence="12" id="KW-1185">Reference proteome</keyword>
<keyword evidence="11" id="KW-0548">Nucleotidyltransferase</keyword>
<dbReference type="InterPro" id="IPR024951">
    <property type="entry name" value="Sulfurylase_cat_dom"/>
</dbReference>
<evidence type="ECO:0000313" key="11">
    <source>
        <dbReference type="EMBL" id="SDL53031.1"/>
    </source>
</evidence>
<evidence type="ECO:0000256" key="7">
    <source>
        <dbReference type="ARBA" id="ARBA00022840"/>
    </source>
</evidence>
<dbReference type="Gene3D" id="3.10.400.10">
    <property type="entry name" value="Sulfate adenylyltransferase"/>
    <property type="match status" value="1"/>
</dbReference>
<dbReference type="GO" id="GO:0004781">
    <property type="term" value="F:sulfate adenylyltransferase (ATP) activity"/>
    <property type="evidence" value="ECO:0007669"/>
    <property type="project" value="InterPro"/>
</dbReference>
<dbReference type="InterPro" id="IPR025980">
    <property type="entry name" value="ATP-Sase_PUA-like_dom"/>
</dbReference>
<evidence type="ECO:0000256" key="3">
    <source>
        <dbReference type="ARBA" id="ARBA00004806"/>
    </source>
</evidence>
<sequence>MSDWVLPDEILAEAPSHTPLPHELADLELLLYGAYAPLRGFMGEVEARAVTTTGMLPDGTAWPVPVTLDVPIAIARLLDNPDPKRRVLRITDPEGAPVAAVECHSLDALGPDMVRVGGPVRRIADAAHGVFTGLRATPEQARTTYTKPRVLALVADRPLHRPQLAQLARAAHNLAAHVLVMIPTGDETNGGRELRLPTAALVRSVLAAKDRLPTATVLTVPLSKRGDRLRDGLLIAKVAAAYGATHLMTGPDGLGGGDGIRSMVPRELAYDTRDGQWRAIEDIEPPFRRTALSEAEIADMLDRGFGLPEWHTPPSVAAELRKARPPRRQRGLVLFFTGLSGSGKSTISRGVHEALLEDGTRTVSLFDGDVVRRLLSSGLGFTRADRSVNIRRIGFVAAEVARHGGIGMAAPIAPYEVDRAEARRMAEAAGADFVLVHVSTPLEVCEARDRKGLYAKARSGQIPEFTGISDPYETPPNAELEIDTSEITVGEGVEQVLEYLSEGGWLEPIGLRIA</sequence>
<comment type="function">
    <text evidence="2">Catalyzes the synthesis of activated sulfate.</text>
</comment>
<dbReference type="InterPro" id="IPR027417">
    <property type="entry name" value="P-loop_NTPase"/>
</dbReference>
<dbReference type="NCBIfam" id="NF003013">
    <property type="entry name" value="PRK03846.1"/>
    <property type="match status" value="1"/>
</dbReference>
<dbReference type="Pfam" id="PF01583">
    <property type="entry name" value="APS_kinase"/>
    <property type="match status" value="1"/>
</dbReference>
<proteinExistence type="predicted"/>